<keyword evidence="2" id="KW-1185">Reference proteome</keyword>
<dbReference type="AlphaFoldDB" id="A0A6N7EC40"/>
<dbReference type="SUPFAM" id="SSF56529">
    <property type="entry name" value="FAH"/>
    <property type="match status" value="1"/>
</dbReference>
<organism evidence="1 2">
    <name type="scientific">Georgenia subflava</name>
    <dbReference type="NCBI Taxonomy" id="1622177"/>
    <lineage>
        <taxon>Bacteria</taxon>
        <taxon>Bacillati</taxon>
        <taxon>Actinomycetota</taxon>
        <taxon>Actinomycetes</taxon>
        <taxon>Micrococcales</taxon>
        <taxon>Bogoriellaceae</taxon>
        <taxon>Georgenia</taxon>
    </lineage>
</organism>
<accession>A0A6N7EC40</accession>
<dbReference type="EMBL" id="WHPC01000001">
    <property type="protein sequence ID" value="MPV35540.1"/>
    <property type="molecule type" value="Genomic_DNA"/>
</dbReference>
<evidence type="ECO:0000313" key="1">
    <source>
        <dbReference type="EMBL" id="MPV35540.1"/>
    </source>
</evidence>
<dbReference type="Proteomes" id="UP000437709">
    <property type="component" value="Unassembled WGS sequence"/>
</dbReference>
<gene>
    <name evidence="1" type="ORF">GB881_00505</name>
</gene>
<dbReference type="OrthoDB" id="9792678at2"/>
<dbReference type="GO" id="GO:0003824">
    <property type="term" value="F:catalytic activity"/>
    <property type="evidence" value="ECO:0007669"/>
    <property type="project" value="InterPro"/>
</dbReference>
<proteinExistence type="predicted"/>
<dbReference type="RefSeq" id="WP_152193442.1">
    <property type="nucleotide sequence ID" value="NZ_VUKD01000001.1"/>
</dbReference>
<protein>
    <submittedName>
        <fullName evidence="1">DUF2848 domain-containing protein</fullName>
    </submittedName>
</protein>
<reference evidence="1 2" key="1">
    <citation type="submission" date="2019-10" db="EMBL/GenBank/DDBJ databases">
        <title>Georgenia wutianyii sp. nov. and Georgenia yuyongxinii sp. nov. isolated from plateau pika (Ochotona curzoniae) in the Qinghai-Tibet plateau of China.</title>
        <authorList>
            <person name="Tian Z."/>
        </authorList>
    </citation>
    <scope>NUCLEOTIDE SEQUENCE [LARGE SCALE GENOMIC DNA]</scope>
    <source>
        <strain evidence="1 2">JCM 19765</strain>
    </source>
</reference>
<dbReference type="Pfam" id="PF11010">
    <property type="entry name" value="DUF2848"/>
    <property type="match status" value="1"/>
</dbReference>
<dbReference type="InterPro" id="IPR036663">
    <property type="entry name" value="Fumarylacetoacetase_C_sf"/>
</dbReference>
<evidence type="ECO:0000313" key="2">
    <source>
        <dbReference type="Proteomes" id="UP000437709"/>
    </source>
</evidence>
<sequence length="238" mass="24900">MSTPLTFEVLDDAGSAGPDRLALTDYTVVVAGYTGRDAAAVQHHIDELAAIGIPAPDSVPAFYPMDAALVTQDPAVTVAGSYTSGEVEPVLVRAGGELYLGVGSDHTDRDLERESVAGSKAACPKPVSRQVVRVPADLDWDAVEMASAVDGERYQSGTLRTLRVPTDVLALLDADSSAPGGDLVMFGGTLPLLTGTFVAGSAWELELRLPDGVTLRHSYTADRAPRTQPSPAVADREV</sequence>
<dbReference type="InterPro" id="IPR021269">
    <property type="entry name" value="DUF2848"/>
</dbReference>
<comment type="caution">
    <text evidence="1">The sequence shown here is derived from an EMBL/GenBank/DDBJ whole genome shotgun (WGS) entry which is preliminary data.</text>
</comment>
<name>A0A6N7EC40_9MICO</name>